<dbReference type="InterPro" id="IPR042150">
    <property type="entry name" value="MmRce1-like"/>
</dbReference>
<keyword evidence="1" id="KW-0472">Membrane</keyword>
<keyword evidence="4" id="KW-1185">Reference proteome</keyword>
<sequence length="262" mass="28807">MATRGAWSRSPWTFFGLVFVLAAPFVLLGEFSDVRLPANLPLSALQFVVPLVAAAILVGINDGAGEVRRLLRAAVDVSSIRRRIWYAPILLIMPGVTLVSYWLMLLAGQPLPEPRISWPTVLIYCVIYFIAGVAEEVGWTGYATGPMQQRWGALGGGAIVGTVWAAWHLVPYLQIHEPAWAFWQCAFTVAARVIIVWLHDNTGRSVFAAVLFHTTMNVTYSMSEDGWAYDPAFAAPVMLAAAALVVALWGPKTLARYRFSSR</sequence>
<keyword evidence="1" id="KW-0812">Transmembrane</keyword>
<dbReference type="GO" id="GO:0006508">
    <property type="term" value="P:proteolysis"/>
    <property type="evidence" value="ECO:0007669"/>
    <property type="project" value="UniProtKB-KW"/>
</dbReference>
<feature type="transmembrane region" description="Helical" evidence="1">
    <location>
        <begin position="205"/>
        <end position="222"/>
    </location>
</feature>
<dbReference type="GO" id="GO:0080120">
    <property type="term" value="P:CAAX-box protein maturation"/>
    <property type="evidence" value="ECO:0007669"/>
    <property type="project" value="UniProtKB-ARBA"/>
</dbReference>
<dbReference type="GO" id="GO:0008237">
    <property type="term" value="F:metallopeptidase activity"/>
    <property type="evidence" value="ECO:0007669"/>
    <property type="project" value="UniProtKB-KW"/>
</dbReference>
<dbReference type="PANTHER" id="PTHR35797">
    <property type="entry name" value="PROTEASE-RELATED"/>
    <property type="match status" value="1"/>
</dbReference>
<dbReference type="AlphaFoldDB" id="A0A4R4Y1W8"/>
<dbReference type="EMBL" id="SMKW01000090">
    <property type="protein sequence ID" value="TDD38056.1"/>
    <property type="molecule type" value="Genomic_DNA"/>
</dbReference>
<dbReference type="GO" id="GO:0004175">
    <property type="term" value="F:endopeptidase activity"/>
    <property type="evidence" value="ECO:0007669"/>
    <property type="project" value="UniProtKB-ARBA"/>
</dbReference>
<keyword evidence="3" id="KW-0378">Hydrolase</keyword>
<keyword evidence="3" id="KW-0482">Metalloprotease</keyword>
<dbReference type="Proteomes" id="UP000294947">
    <property type="component" value="Unassembled WGS sequence"/>
</dbReference>
<feature type="transmembrane region" description="Helical" evidence="1">
    <location>
        <begin position="44"/>
        <end position="64"/>
    </location>
</feature>
<dbReference type="RefSeq" id="WP_132493802.1">
    <property type="nucleotide sequence ID" value="NZ_SMKW01000090.1"/>
</dbReference>
<dbReference type="Pfam" id="PF02517">
    <property type="entry name" value="Rce1-like"/>
    <property type="match status" value="1"/>
</dbReference>
<accession>A0A4R4Y1W8</accession>
<comment type="caution">
    <text evidence="3">The sequence shown here is derived from an EMBL/GenBank/DDBJ whole genome shotgun (WGS) entry which is preliminary data.</text>
</comment>
<feature type="domain" description="CAAX prenyl protease 2/Lysostaphin resistance protein A-like" evidence="2">
    <location>
        <begin position="119"/>
        <end position="218"/>
    </location>
</feature>
<feature type="transmembrane region" description="Helical" evidence="1">
    <location>
        <begin position="12"/>
        <end position="32"/>
    </location>
</feature>
<feature type="transmembrane region" description="Helical" evidence="1">
    <location>
        <begin position="228"/>
        <end position="249"/>
    </location>
</feature>
<protein>
    <submittedName>
        <fullName evidence="3">CPBP family intramembrane metalloprotease</fullName>
    </submittedName>
</protein>
<evidence type="ECO:0000313" key="3">
    <source>
        <dbReference type="EMBL" id="TDD38056.1"/>
    </source>
</evidence>
<evidence type="ECO:0000313" key="4">
    <source>
        <dbReference type="Proteomes" id="UP000294947"/>
    </source>
</evidence>
<gene>
    <name evidence="3" type="ORF">E1288_39510</name>
</gene>
<feature type="transmembrane region" description="Helical" evidence="1">
    <location>
        <begin position="84"/>
        <end position="104"/>
    </location>
</feature>
<evidence type="ECO:0000256" key="1">
    <source>
        <dbReference type="SAM" id="Phobius"/>
    </source>
</evidence>
<feature type="transmembrane region" description="Helical" evidence="1">
    <location>
        <begin position="151"/>
        <end position="169"/>
    </location>
</feature>
<name>A0A4R4Y1W8_9PSEU</name>
<feature type="transmembrane region" description="Helical" evidence="1">
    <location>
        <begin position="181"/>
        <end position="198"/>
    </location>
</feature>
<dbReference type="OrthoDB" id="9777755at2"/>
<dbReference type="InterPro" id="IPR003675">
    <property type="entry name" value="Rce1/LyrA-like_dom"/>
</dbReference>
<keyword evidence="3" id="KW-0645">Protease</keyword>
<dbReference type="PANTHER" id="PTHR35797:SF1">
    <property type="entry name" value="PROTEASE"/>
    <property type="match status" value="1"/>
</dbReference>
<reference evidence="3 4" key="1">
    <citation type="submission" date="2019-03" db="EMBL/GenBank/DDBJ databases">
        <title>Draft genome sequences of novel Actinobacteria.</title>
        <authorList>
            <person name="Sahin N."/>
            <person name="Ay H."/>
            <person name="Saygin H."/>
        </authorList>
    </citation>
    <scope>NUCLEOTIDE SEQUENCE [LARGE SCALE GENOMIC DNA]</scope>
    <source>
        <strain evidence="3 4">7K502</strain>
    </source>
</reference>
<proteinExistence type="predicted"/>
<evidence type="ECO:0000259" key="2">
    <source>
        <dbReference type="Pfam" id="PF02517"/>
    </source>
</evidence>
<feature type="transmembrane region" description="Helical" evidence="1">
    <location>
        <begin position="116"/>
        <end position="139"/>
    </location>
</feature>
<keyword evidence="1" id="KW-1133">Transmembrane helix</keyword>
<organism evidence="3 4">
    <name type="scientific">Saccharopolyspora elongata</name>
    <dbReference type="NCBI Taxonomy" id="2530387"/>
    <lineage>
        <taxon>Bacteria</taxon>
        <taxon>Bacillati</taxon>
        <taxon>Actinomycetota</taxon>
        <taxon>Actinomycetes</taxon>
        <taxon>Pseudonocardiales</taxon>
        <taxon>Pseudonocardiaceae</taxon>
        <taxon>Saccharopolyspora</taxon>
    </lineage>
</organism>